<dbReference type="SUPFAM" id="SSF100879">
    <property type="entry name" value="Lesion bypass DNA polymerase (Y-family), little finger domain"/>
    <property type="match status" value="1"/>
</dbReference>
<dbReference type="InterPro" id="IPR017961">
    <property type="entry name" value="DNA_pol_Y-fam_little_finger"/>
</dbReference>
<evidence type="ECO:0000313" key="2">
    <source>
        <dbReference type="EMBL" id="KAK5647905.1"/>
    </source>
</evidence>
<dbReference type="GO" id="GO:0006281">
    <property type="term" value="P:DNA repair"/>
    <property type="evidence" value="ECO:0007669"/>
    <property type="project" value="InterPro"/>
</dbReference>
<dbReference type="Pfam" id="PF11799">
    <property type="entry name" value="IMS_C"/>
    <property type="match status" value="1"/>
</dbReference>
<dbReference type="GO" id="GO:0019985">
    <property type="term" value="P:translesion synthesis"/>
    <property type="evidence" value="ECO:0007669"/>
    <property type="project" value="TreeGrafter"/>
</dbReference>
<organism evidence="2 3">
    <name type="scientific">Pyrocoelia pectoralis</name>
    <dbReference type="NCBI Taxonomy" id="417401"/>
    <lineage>
        <taxon>Eukaryota</taxon>
        <taxon>Metazoa</taxon>
        <taxon>Ecdysozoa</taxon>
        <taxon>Arthropoda</taxon>
        <taxon>Hexapoda</taxon>
        <taxon>Insecta</taxon>
        <taxon>Pterygota</taxon>
        <taxon>Neoptera</taxon>
        <taxon>Endopterygota</taxon>
        <taxon>Coleoptera</taxon>
        <taxon>Polyphaga</taxon>
        <taxon>Elateriformia</taxon>
        <taxon>Elateroidea</taxon>
        <taxon>Lampyridae</taxon>
        <taxon>Lampyrinae</taxon>
        <taxon>Pyrocoelia</taxon>
    </lineage>
</organism>
<dbReference type="InterPro" id="IPR043502">
    <property type="entry name" value="DNA/RNA_pol_sf"/>
</dbReference>
<dbReference type="Pfam" id="PF00817">
    <property type="entry name" value="IMS"/>
    <property type="match status" value="1"/>
</dbReference>
<gene>
    <name evidence="2" type="ORF">RI129_002797</name>
</gene>
<dbReference type="PANTHER" id="PTHR46404">
    <property type="entry name" value="DNA POLYMERASE IOTA"/>
    <property type="match status" value="1"/>
</dbReference>
<dbReference type="Gene3D" id="1.10.150.20">
    <property type="entry name" value="5' to 3' exonuclease, C-terminal subdomain"/>
    <property type="match status" value="1"/>
</dbReference>
<proteinExistence type="predicted"/>
<dbReference type="PANTHER" id="PTHR46404:SF1">
    <property type="entry name" value="DNA POLYMERASE IOTA"/>
    <property type="match status" value="1"/>
</dbReference>
<dbReference type="FunFam" id="3.40.1170.60:FF:000006">
    <property type="entry name" value="DNA polymerase iota"/>
    <property type="match status" value="1"/>
</dbReference>
<comment type="caution">
    <text evidence="2">The sequence shown here is derived from an EMBL/GenBank/DDBJ whole genome shotgun (WGS) entry which is preliminary data.</text>
</comment>
<name>A0AAN7VFX7_9COLE</name>
<keyword evidence="3" id="KW-1185">Reference proteome</keyword>
<evidence type="ECO:0000259" key="1">
    <source>
        <dbReference type="PROSITE" id="PS50173"/>
    </source>
</evidence>
<dbReference type="InterPro" id="IPR043128">
    <property type="entry name" value="Rev_trsase/Diguanyl_cyclase"/>
</dbReference>
<dbReference type="PROSITE" id="PS50173">
    <property type="entry name" value="UMUC"/>
    <property type="match status" value="1"/>
</dbReference>
<dbReference type="GO" id="GO:0003684">
    <property type="term" value="F:damaged DNA binding"/>
    <property type="evidence" value="ECO:0007669"/>
    <property type="project" value="InterPro"/>
</dbReference>
<protein>
    <recommendedName>
        <fullName evidence="1">UmuC domain-containing protein</fullName>
    </recommendedName>
</protein>
<dbReference type="EMBL" id="JAVRBK010000002">
    <property type="protein sequence ID" value="KAK5647905.1"/>
    <property type="molecule type" value="Genomic_DNA"/>
</dbReference>
<reference evidence="2 3" key="1">
    <citation type="journal article" date="2024" name="Insects">
        <title>An Improved Chromosome-Level Genome Assembly of the Firefly Pyrocoelia pectoralis.</title>
        <authorList>
            <person name="Fu X."/>
            <person name="Meyer-Rochow V.B."/>
            <person name="Ballantyne L."/>
            <person name="Zhu X."/>
        </authorList>
    </citation>
    <scope>NUCLEOTIDE SEQUENCE [LARGE SCALE GENOMIC DNA]</scope>
    <source>
        <strain evidence="2">XCY_ONT2</strain>
    </source>
</reference>
<dbReference type="FunFam" id="3.30.1490.100:FF:000003">
    <property type="entry name" value="Polymerase (DNA directed) iota"/>
    <property type="match status" value="1"/>
</dbReference>
<dbReference type="AlphaFoldDB" id="A0AAN7VFX7"/>
<dbReference type="Gene3D" id="3.30.1490.100">
    <property type="entry name" value="DNA polymerase, Y-family, little finger domain"/>
    <property type="match status" value="1"/>
</dbReference>
<evidence type="ECO:0000313" key="3">
    <source>
        <dbReference type="Proteomes" id="UP001329430"/>
    </source>
</evidence>
<dbReference type="Gene3D" id="3.40.1170.60">
    <property type="match status" value="1"/>
</dbReference>
<dbReference type="SUPFAM" id="SSF56672">
    <property type="entry name" value="DNA/RNA polymerases"/>
    <property type="match status" value="1"/>
</dbReference>
<sequence length="566" mass="64255">MYDIEHEAEDHSRTIVHIDIDCFYAQVEMIKDPRLYQIPLGIKQKNILVTSNYVARKYGVKKCMLIADALKVCPNLEIVKGEDLYDYRKMSYQVTSYLQKYSVLVERLGLDENYVDVTQLVDERLKHQNPNIDVRGNLFNNIAETCVCGCVERLKMGSVIAQEIREGVLHELKLTTCAGISYNKLLAKLACSLHKPNEQTVVFPNHAVALMLSLSNVSEIPGVGSATDEILEKINIRTIEDLQKCHFETLIQALNGDRAKWLVDLSYGRDNSVVKTSGRPQSIGLEDSCKVLNVETEVREKFHQLLMRLIILVSEDGRIPTTIKVTIRKFDSVSKVSHRETKQCNIGPNLFSTDKITRMISLNEQSEKKLLSIVMNLFKKLVNTSRSYHITLLGLSFTKFKERFDGKNSIASYLMNDLAVQSVTSIERKNSISQPQTSLQTVCSTDGSENEIEPLPKKSRLGSLVSRCARLGDSDYSSPSKLRVADLRLNSRDSDHGDTGYLDTVASSREIECPPNADKDVFKELPSDVQQELWEDWKRNRSHEDPHDKPFKKAKTNTLLNYFLKN</sequence>
<dbReference type="Gene3D" id="6.10.250.1630">
    <property type="match status" value="1"/>
</dbReference>
<dbReference type="InterPro" id="IPR036775">
    <property type="entry name" value="DNA_pol_Y-fam_lit_finger_sf"/>
</dbReference>
<dbReference type="GO" id="GO:0003887">
    <property type="term" value="F:DNA-directed DNA polymerase activity"/>
    <property type="evidence" value="ECO:0007669"/>
    <property type="project" value="TreeGrafter"/>
</dbReference>
<dbReference type="Gene3D" id="3.30.70.270">
    <property type="match status" value="1"/>
</dbReference>
<dbReference type="Proteomes" id="UP001329430">
    <property type="component" value="Chromosome 2"/>
</dbReference>
<feature type="domain" description="UmuC" evidence="1">
    <location>
        <begin position="15"/>
        <end position="224"/>
    </location>
</feature>
<dbReference type="InterPro" id="IPR001126">
    <property type="entry name" value="UmuC"/>
</dbReference>
<accession>A0AAN7VFX7</accession>